<dbReference type="EMBL" id="JBCGBO010000005">
    <property type="protein sequence ID" value="KAK9200225.1"/>
    <property type="molecule type" value="Genomic_DNA"/>
</dbReference>
<reference evidence="2 3" key="1">
    <citation type="submission" date="2024-05" db="EMBL/GenBank/DDBJ databases">
        <title>Haplotype-resolved chromosome-level genome assembly of Huyou (Citrus changshanensis).</title>
        <authorList>
            <person name="Miao C."/>
            <person name="Chen W."/>
            <person name="Wu Y."/>
            <person name="Wang L."/>
            <person name="Zhao S."/>
            <person name="Grierson D."/>
            <person name="Xu C."/>
            <person name="Chen K."/>
        </authorList>
    </citation>
    <scope>NUCLEOTIDE SEQUENCE [LARGE SCALE GENOMIC DNA]</scope>
    <source>
        <strain evidence="2">01-14</strain>
        <tissue evidence="2">Leaf</tissue>
    </source>
</reference>
<dbReference type="AlphaFoldDB" id="A0AAP0QMN5"/>
<accession>A0AAP0QMN5</accession>
<proteinExistence type="predicted"/>
<name>A0AAP0QMN5_9ROSI</name>
<evidence type="ECO:0000313" key="2">
    <source>
        <dbReference type="EMBL" id="KAK9200225.1"/>
    </source>
</evidence>
<sequence>MHGGRPWNQGSRTQMPGNSSSQQYQPRCQVCFTIGHTADICKDRFNKDFVPTMRYPHQGSYNQGFHQGYNKRNMSAYMATPETVMDDSWYLDSGATHYLTNDLNNLSFSEPYKGNEKLIIGQVSQTLINQRLKI</sequence>
<protein>
    <submittedName>
        <fullName evidence="2">Uncharacterized protein</fullName>
    </submittedName>
</protein>
<evidence type="ECO:0000256" key="1">
    <source>
        <dbReference type="SAM" id="MobiDB-lite"/>
    </source>
</evidence>
<evidence type="ECO:0000313" key="3">
    <source>
        <dbReference type="Proteomes" id="UP001428341"/>
    </source>
</evidence>
<dbReference type="Proteomes" id="UP001428341">
    <property type="component" value="Unassembled WGS sequence"/>
</dbReference>
<comment type="caution">
    <text evidence="2">The sequence shown here is derived from an EMBL/GenBank/DDBJ whole genome shotgun (WGS) entry which is preliminary data.</text>
</comment>
<feature type="region of interest" description="Disordered" evidence="1">
    <location>
        <begin position="1"/>
        <end position="23"/>
    </location>
</feature>
<organism evidence="2 3">
    <name type="scientific">Citrus x changshan-huyou</name>
    <dbReference type="NCBI Taxonomy" id="2935761"/>
    <lineage>
        <taxon>Eukaryota</taxon>
        <taxon>Viridiplantae</taxon>
        <taxon>Streptophyta</taxon>
        <taxon>Embryophyta</taxon>
        <taxon>Tracheophyta</taxon>
        <taxon>Spermatophyta</taxon>
        <taxon>Magnoliopsida</taxon>
        <taxon>eudicotyledons</taxon>
        <taxon>Gunneridae</taxon>
        <taxon>Pentapetalae</taxon>
        <taxon>rosids</taxon>
        <taxon>malvids</taxon>
        <taxon>Sapindales</taxon>
        <taxon>Rutaceae</taxon>
        <taxon>Aurantioideae</taxon>
        <taxon>Citrus</taxon>
    </lineage>
</organism>
<feature type="compositionally biased region" description="Polar residues" evidence="1">
    <location>
        <begin position="8"/>
        <end position="23"/>
    </location>
</feature>
<gene>
    <name evidence="2" type="ORF">WN944_015422</name>
</gene>
<keyword evidence="3" id="KW-1185">Reference proteome</keyword>